<dbReference type="GO" id="GO:0046872">
    <property type="term" value="F:metal ion binding"/>
    <property type="evidence" value="ECO:0007669"/>
    <property type="project" value="UniProtKB-KW"/>
</dbReference>
<dbReference type="InterPro" id="IPR036724">
    <property type="entry name" value="Cobalamin-bd_sf"/>
</dbReference>
<feature type="domain" description="B12-binding" evidence="4">
    <location>
        <begin position="88"/>
        <end position="215"/>
    </location>
</feature>
<dbReference type="GO" id="GO:0031419">
    <property type="term" value="F:cobalamin binding"/>
    <property type="evidence" value="ECO:0007669"/>
    <property type="project" value="InterPro"/>
</dbReference>
<dbReference type="SUPFAM" id="SSF52242">
    <property type="entry name" value="Cobalamin (vitamin B12)-binding domain"/>
    <property type="match status" value="1"/>
</dbReference>
<dbReference type="GO" id="GO:0008705">
    <property type="term" value="F:methionine synthase activity"/>
    <property type="evidence" value="ECO:0007669"/>
    <property type="project" value="TreeGrafter"/>
</dbReference>
<dbReference type="Gene3D" id="1.10.1240.10">
    <property type="entry name" value="Methionine synthase domain"/>
    <property type="match status" value="1"/>
</dbReference>
<dbReference type="FunFam" id="3.40.50.280:FF:000003">
    <property type="entry name" value="Dimethylamine methyltransferase corrinoid protein"/>
    <property type="match status" value="1"/>
</dbReference>
<reference evidence="6 7" key="1">
    <citation type="submission" date="2021-10" db="EMBL/GenBank/DDBJ databases">
        <title>Anaerobic single-cell dispensing facilitates the cultivation of human gut bacteria.</title>
        <authorList>
            <person name="Afrizal A."/>
        </authorList>
    </citation>
    <scope>NUCLEOTIDE SEQUENCE [LARGE SCALE GENOMIC DNA]</scope>
    <source>
        <strain evidence="6 7">CLA-AA-H276</strain>
    </source>
</reference>
<evidence type="ECO:0000256" key="1">
    <source>
        <dbReference type="ARBA" id="ARBA00010854"/>
    </source>
</evidence>
<evidence type="ECO:0000259" key="4">
    <source>
        <dbReference type="PROSITE" id="PS51332"/>
    </source>
</evidence>
<dbReference type="PANTHER" id="PTHR45833:SF1">
    <property type="entry name" value="METHIONINE SYNTHASE"/>
    <property type="match status" value="1"/>
</dbReference>
<feature type="domain" description="B12-binding N-terminal" evidence="5">
    <location>
        <begin position="1"/>
        <end position="88"/>
    </location>
</feature>
<dbReference type="EMBL" id="JAJEPS010000021">
    <property type="protein sequence ID" value="MCC2127459.1"/>
    <property type="molecule type" value="Genomic_DNA"/>
</dbReference>
<gene>
    <name evidence="6" type="ORF">LKD36_14980</name>
</gene>
<dbReference type="PROSITE" id="PS51332">
    <property type="entry name" value="B12_BINDING"/>
    <property type="match status" value="1"/>
</dbReference>
<name>A0AAE3DDN3_9FIRM</name>
<dbReference type="InterPro" id="IPR003759">
    <property type="entry name" value="Cbl-bd_cap"/>
</dbReference>
<dbReference type="SUPFAM" id="SSF47644">
    <property type="entry name" value="Methionine synthase domain"/>
    <property type="match status" value="1"/>
</dbReference>
<organism evidence="6 7">
    <name type="scientific">Hominiventricola filiformis</name>
    <dbReference type="NCBI Taxonomy" id="2885352"/>
    <lineage>
        <taxon>Bacteria</taxon>
        <taxon>Bacillati</taxon>
        <taxon>Bacillota</taxon>
        <taxon>Clostridia</taxon>
        <taxon>Lachnospirales</taxon>
        <taxon>Lachnospiraceae</taxon>
        <taxon>Hominiventricola</taxon>
    </lineage>
</organism>
<dbReference type="Pfam" id="PF02607">
    <property type="entry name" value="B12-binding_2"/>
    <property type="match status" value="1"/>
</dbReference>
<sequence length="215" mass="22741">MSKLDELSQAVEAGKAKLVPALVQAALDEGNSATDVLNVGMIDAMDRVGEKFKNGDIFVPEMMIAARAMKTGVEILKPYLASSGSAFIGKYVMGTVYGDLHDIGKNLVIMMIEAAGFEVIDLGIDVPVEKFVEAVENDPEVKIVGVSALLTTTMPAMKETVEALNESAVRDRFKIMVGGAPVTQEFADEIKADVYTADAASAAQKAKELVLGLAG</sequence>
<dbReference type="CDD" id="cd02070">
    <property type="entry name" value="corrinoid_protein_B12-BD"/>
    <property type="match status" value="1"/>
</dbReference>
<dbReference type="Proteomes" id="UP001198220">
    <property type="component" value="Unassembled WGS sequence"/>
</dbReference>
<dbReference type="InterPro" id="IPR006158">
    <property type="entry name" value="Cobalamin-bd"/>
</dbReference>
<dbReference type="SMART" id="SM01018">
    <property type="entry name" value="B12-binding_2"/>
    <property type="match status" value="1"/>
</dbReference>
<evidence type="ECO:0000256" key="3">
    <source>
        <dbReference type="ARBA" id="ARBA00023285"/>
    </source>
</evidence>
<dbReference type="RefSeq" id="WP_308460099.1">
    <property type="nucleotide sequence ID" value="NZ_JAJEPS010000021.1"/>
</dbReference>
<comment type="caution">
    <text evidence="6">The sequence shown here is derived from an EMBL/GenBank/DDBJ whole genome shotgun (WGS) entry which is preliminary data.</text>
</comment>
<dbReference type="AlphaFoldDB" id="A0AAE3DDN3"/>
<comment type="similarity">
    <text evidence="1">Belongs to the methylamine corrinoid protein family.</text>
</comment>
<dbReference type="InterPro" id="IPR036594">
    <property type="entry name" value="Meth_synthase_dom"/>
</dbReference>
<keyword evidence="3" id="KW-0170">Cobalt</keyword>
<dbReference type="InterPro" id="IPR050554">
    <property type="entry name" value="Met_Synthase/Corrinoid"/>
</dbReference>
<dbReference type="Pfam" id="PF02310">
    <property type="entry name" value="B12-binding"/>
    <property type="match status" value="1"/>
</dbReference>
<dbReference type="Gene3D" id="3.40.50.280">
    <property type="entry name" value="Cobalamin-binding domain"/>
    <property type="match status" value="1"/>
</dbReference>
<evidence type="ECO:0000259" key="5">
    <source>
        <dbReference type="PROSITE" id="PS51337"/>
    </source>
</evidence>
<dbReference type="GO" id="GO:0046653">
    <property type="term" value="P:tetrahydrofolate metabolic process"/>
    <property type="evidence" value="ECO:0007669"/>
    <property type="project" value="TreeGrafter"/>
</dbReference>
<evidence type="ECO:0000313" key="7">
    <source>
        <dbReference type="Proteomes" id="UP001198220"/>
    </source>
</evidence>
<protein>
    <submittedName>
        <fullName evidence="6">Corrinoid protein</fullName>
    </submittedName>
</protein>
<proteinExistence type="inferred from homology"/>
<keyword evidence="7" id="KW-1185">Reference proteome</keyword>
<evidence type="ECO:0000256" key="2">
    <source>
        <dbReference type="ARBA" id="ARBA00022723"/>
    </source>
</evidence>
<accession>A0AAE3DDN3</accession>
<dbReference type="GO" id="GO:0050667">
    <property type="term" value="P:homocysteine metabolic process"/>
    <property type="evidence" value="ECO:0007669"/>
    <property type="project" value="TreeGrafter"/>
</dbReference>
<dbReference type="PROSITE" id="PS51337">
    <property type="entry name" value="B12_BINDING_NTER"/>
    <property type="match status" value="1"/>
</dbReference>
<evidence type="ECO:0000313" key="6">
    <source>
        <dbReference type="EMBL" id="MCC2127459.1"/>
    </source>
</evidence>
<dbReference type="PANTHER" id="PTHR45833">
    <property type="entry name" value="METHIONINE SYNTHASE"/>
    <property type="match status" value="1"/>
</dbReference>
<dbReference type="GO" id="GO:0005829">
    <property type="term" value="C:cytosol"/>
    <property type="evidence" value="ECO:0007669"/>
    <property type="project" value="TreeGrafter"/>
</dbReference>
<keyword evidence="2" id="KW-0479">Metal-binding</keyword>